<organism evidence="1 2">
    <name type="scientific">Nocardioides pini</name>
    <dbReference type="NCBI Taxonomy" id="2975053"/>
    <lineage>
        <taxon>Bacteria</taxon>
        <taxon>Bacillati</taxon>
        <taxon>Actinomycetota</taxon>
        <taxon>Actinomycetes</taxon>
        <taxon>Propionibacteriales</taxon>
        <taxon>Nocardioidaceae</taxon>
        <taxon>Nocardioides</taxon>
    </lineage>
</organism>
<accession>A0ABT4C6S8</accession>
<dbReference type="EMBL" id="JAPPUX010000001">
    <property type="protein sequence ID" value="MCY4724665.1"/>
    <property type="molecule type" value="Genomic_DNA"/>
</dbReference>
<protein>
    <submittedName>
        <fullName evidence="1">Uncharacterized protein</fullName>
    </submittedName>
</protein>
<evidence type="ECO:0000313" key="1">
    <source>
        <dbReference type="EMBL" id="MCY4724665.1"/>
    </source>
</evidence>
<dbReference type="RefSeq" id="WP_268109482.1">
    <property type="nucleotide sequence ID" value="NZ_JAPPUX010000001.1"/>
</dbReference>
<proteinExistence type="predicted"/>
<dbReference type="Proteomes" id="UP001074726">
    <property type="component" value="Unassembled WGS sequence"/>
</dbReference>
<evidence type="ECO:0000313" key="2">
    <source>
        <dbReference type="Proteomes" id="UP001074726"/>
    </source>
</evidence>
<name>A0ABT4C6S8_9ACTN</name>
<comment type="caution">
    <text evidence="1">The sequence shown here is derived from an EMBL/GenBank/DDBJ whole genome shotgun (WGS) entry which is preliminary data.</text>
</comment>
<gene>
    <name evidence="1" type="ORF">NYO98_00125</name>
</gene>
<keyword evidence="2" id="KW-1185">Reference proteome</keyword>
<sequence>MDTGGLMYVMYRVAYAPGPQDPPDRDRTLRDFTAVTGREAEKAAREWAASRNQMRPRELREQWPWVLERWNGPTRDWEQVNAIP</sequence>
<reference evidence="1" key="1">
    <citation type="submission" date="2022-08" db="EMBL/GenBank/DDBJ databases">
        <title>Genome sequencing of Nocardioides sp. STR2.</title>
        <authorList>
            <person name="So Y."/>
        </authorList>
    </citation>
    <scope>NUCLEOTIDE SEQUENCE</scope>
    <source>
        <strain evidence="1">STR2</strain>
    </source>
</reference>